<sequence length="267" mass="29454">MQTAIRKLKTVLVLLCAVLTGTAGVCAAQGLPDLAGRTVHAVTGNDYRPLNFIDPQTGNGIGFEYDAVNEICRRLNCTVQWHVTSWDTMISAVRGGQYDVGMDGITINDERRKQVEFTEPYLTSEQFMLVRADEQRFADAQTFRADERLLIGSQPGTTNFYVAVYDVLDGDEANPRIKLFETFGPAVQALIHGDVDMVLMDASSTRGYIGARPGKLKVVGGPLGSEQFGFIMTPGSDFVEPFNAAIGSMKKDGTLDALSRRWFYEYR</sequence>
<dbReference type="RefSeq" id="WP_011366532.1">
    <property type="nucleotide sequence ID" value="NC_007519.1"/>
</dbReference>
<dbReference type="SMART" id="SM00062">
    <property type="entry name" value="PBPb"/>
    <property type="match status" value="1"/>
</dbReference>
<dbReference type="HOGENOM" id="CLU_019602_18_2_7"/>
<dbReference type="STRING" id="207559.Dde_0395"/>
<evidence type="ECO:0000313" key="4">
    <source>
        <dbReference type="EMBL" id="ABB37196.1"/>
    </source>
</evidence>
<keyword evidence="5" id="KW-1185">Reference proteome</keyword>
<keyword evidence="1 2" id="KW-0732">Signal</keyword>
<protein>
    <submittedName>
        <fullName evidence="4">ABC-type transporter, periplasmic subunit family 3</fullName>
    </submittedName>
</protein>
<gene>
    <name evidence="4" type="ordered locus">Dde_0395</name>
</gene>
<dbReference type="InterPro" id="IPR001638">
    <property type="entry name" value="Solute-binding_3/MltF_N"/>
</dbReference>
<feature type="domain" description="Solute-binding protein family 3/N-terminal" evidence="3">
    <location>
        <begin position="38"/>
        <end position="266"/>
    </location>
</feature>
<evidence type="ECO:0000256" key="2">
    <source>
        <dbReference type="SAM" id="SignalP"/>
    </source>
</evidence>
<evidence type="ECO:0000256" key="1">
    <source>
        <dbReference type="ARBA" id="ARBA00022729"/>
    </source>
</evidence>
<dbReference type="AlphaFoldDB" id="Q316F0"/>
<dbReference type="Proteomes" id="UP000002710">
    <property type="component" value="Chromosome"/>
</dbReference>
<dbReference type="PANTHER" id="PTHR35936:SF35">
    <property type="entry name" value="L-CYSTINE-BINDING PROTEIN TCYJ"/>
    <property type="match status" value="1"/>
</dbReference>
<organism evidence="4 5">
    <name type="scientific">Oleidesulfovibrio alaskensis (strain ATCC BAA-1058 / DSM 17464 / G20)</name>
    <name type="common">Desulfovibrio alaskensis</name>
    <dbReference type="NCBI Taxonomy" id="207559"/>
    <lineage>
        <taxon>Bacteria</taxon>
        <taxon>Pseudomonadati</taxon>
        <taxon>Thermodesulfobacteriota</taxon>
        <taxon>Desulfovibrionia</taxon>
        <taxon>Desulfovibrionales</taxon>
        <taxon>Desulfovibrionaceae</taxon>
        <taxon>Oleidesulfovibrio</taxon>
    </lineage>
</organism>
<proteinExistence type="predicted"/>
<dbReference type="KEGG" id="dde:Dde_0395"/>
<accession>Q316F0</accession>
<dbReference type="EMBL" id="CP000112">
    <property type="protein sequence ID" value="ABB37196.1"/>
    <property type="molecule type" value="Genomic_DNA"/>
</dbReference>
<dbReference type="PANTHER" id="PTHR35936">
    <property type="entry name" value="MEMBRANE-BOUND LYTIC MUREIN TRANSGLYCOSYLASE F"/>
    <property type="match status" value="1"/>
</dbReference>
<dbReference type="Gene3D" id="3.40.190.10">
    <property type="entry name" value="Periplasmic binding protein-like II"/>
    <property type="match status" value="2"/>
</dbReference>
<dbReference type="eggNOG" id="COG0834">
    <property type="taxonomic scope" value="Bacteria"/>
</dbReference>
<evidence type="ECO:0000259" key="3">
    <source>
        <dbReference type="SMART" id="SM00062"/>
    </source>
</evidence>
<evidence type="ECO:0000313" key="5">
    <source>
        <dbReference type="Proteomes" id="UP000002710"/>
    </source>
</evidence>
<reference evidence="4 5" key="1">
    <citation type="journal article" date="2011" name="J. Bacteriol.">
        <title>Complete genome sequence and updated annotation of Desulfovibrio alaskensis G20.</title>
        <authorList>
            <person name="Hauser L.J."/>
            <person name="Land M.L."/>
            <person name="Brown S.D."/>
            <person name="Larimer F."/>
            <person name="Keller K.L."/>
            <person name="Rapp-Giles B.J."/>
            <person name="Price M.N."/>
            <person name="Lin M."/>
            <person name="Bruce D.C."/>
            <person name="Detter J.C."/>
            <person name="Tapia R."/>
            <person name="Han C.S."/>
            <person name="Goodwin L.A."/>
            <person name="Cheng J.F."/>
            <person name="Pitluck S."/>
            <person name="Copeland A."/>
            <person name="Lucas S."/>
            <person name="Nolan M."/>
            <person name="Lapidus A.L."/>
            <person name="Palumbo A.V."/>
            <person name="Wall J.D."/>
        </authorList>
    </citation>
    <scope>NUCLEOTIDE SEQUENCE [LARGE SCALE GENOMIC DNA]</scope>
    <source>
        <strain evidence="5">ATCC BAA 1058 / DSM 17464 / G20</strain>
    </source>
</reference>
<dbReference type="SUPFAM" id="SSF53850">
    <property type="entry name" value="Periplasmic binding protein-like II"/>
    <property type="match status" value="1"/>
</dbReference>
<feature type="chain" id="PRO_5004220198" evidence="2">
    <location>
        <begin position="28"/>
        <end position="267"/>
    </location>
</feature>
<dbReference type="Pfam" id="PF00497">
    <property type="entry name" value="SBP_bac_3"/>
    <property type="match status" value="1"/>
</dbReference>
<feature type="signal peptide" evidence="2">
    <location>
        <begin position="1"/>
        <end position="27"/>
    </location>
</feature>
<name>Q316F0_OLEA2</name>